<evidence type="ECO:0000259" key="2">
    <source>
        <dbReference type="PROSITE" id="PS51352"/>
    </source>
</evidence>
<dbReference type="EMBL" id="PJQY01001598">
    <property type="protein sequence ID" value="PQQ01129.1"/>
    <property type="molecule type" value="Genomic_DNA"/>
</dbReference>
<dbReference type="AlphaFoldDB" id="A0A314Y8G3"/>
<gene>
    <name evidence="3" type="ORF">Pyn_06608</name>
</gene>
<proteinExistence type="predicted"/>
<feature type="domain" description="Thioredoxin" evidence="2">
    <location>
        <begin position="765"/>
        <end position="891"/>
    </location>
</feature>
<dbReference type="Proteomes" id="UP000250321">
    <property type="component" value="Unassembled WGS sequence"/>
</dbReference>
<feature type="region of interest" description="Disordered" evidence="1">
    <location>
        <begin position="546"/>
        <end position="570"/>
    </location>
</feature>
<dbReference type="PROSITE" id="PS00194">
    <property type="entry name" value="THIOREDOXIN_1"/>
    <property type="match status" value="1"/>
</dbReference>
<comment type="caution">
    <text evidence="3">The sequence shown here is derived from an EMBL/GenBank/DDBJ whole genome shotgun (WGS) entry which is preliminary data.</text>
</comment>
<dbReference type="PROSITE" id="PS51352">
    <property type="entry name" value="THIOREDOXIN_2"/>
    <property type="match status" value="1"/>
</dbReference>
<feature type="region of interest" description="Disordered" evidence="1">
    <location>
        <begin position="476"/>
        <end position="506"/>
    </location>
</feature>
<protein>
    <recommendedName>
        <fullName evidence="2">Thioredoxin domain-containing protein</fullName>
    </recommendedName>
</protein>
<feature type="region of interest" description="Disordered" evidence="1">
    <location>
        <begin position="675"/>
        <end position="716"/>
    </location>
</feature>
<feature type="compositionally biased region" description="Basic and acidic residues" evidence="1">
    <location>
        <begin position="591"/>
        <end position="611"/>
    </location>
</feature>
<organism evidence="3 4">
    <name type="scientific">Prunus yedoensis var. nudiflora</name>
    <dbReference type="NCBI Taxonomy" id="2094558"/>
    <lineage>
        <taxon>Eukaryota</taxon>
        <taxon>Viridiplantae</taxon>
        <taxon>Streptophyta</taxon>
        <taxon>Embryophyta</taxon>
        <taxon>Tracheophyta</taxon>
        <taxon>Spermatophyta</taxon>
        <taxon>Magnoliopsida</taxon>
        <taxon>eudicotyledons</taxon>
        <taxon>Gunneridae</taxon>
        <taxon>Pentapetalae</taxon>
        <taxon>rosids</taxon>
        <taxon>fabids</taxon>
        <taxon>Rosales</taxon>
        <taxon>Rosaceae</taxon>
        <taxon>Amygdaloideae</taxon>
        <taxon>Amygdaleae</taxon>
        <taxon>Prunus</taxon>
    </lineage>
</organism>
<feature type="compositionally biased region" description="Basic and acidic residues" evidence="1">
    <location>
        <begin position="268"/>
        <end position="279"/>
    </location>
</feature>
<evidence type="ECO:0000256" key="1">
    <source>
        <dbReference type="SAM" id="MobiDB-lite"/>
    </source>
</evidence>
<dbReference type="Pfam" id="PF00085">
    <property type="entry name" value="Thioredoxin"/>
    <property type="match status" value="1"/>
</dbReference>
<feature type="compositionally biased region" description="Polar residues" evidence="1">
    <location>
        <begin position="280"/>
        <end position="298"/>
    </location>
</feature>
<dbReference type="PANTHER" id="PTHR37261">
    <property type="entry name" value="40S RIBOSOMAL PROTEIN S27"/>
    <property type="match status" value="1"/>
</dbReference>
<dbReference type="InterPro" id="IPR036249">
    <property type="entry name" value="Thioredoxin-like_sf"/>
</dbReference>
<dbReference type="PANTHER" id="PTHR37261:SF1">
    <property type="entry name" value="40S RIBOSOMAL PROTEIN S27"/>
    <property type="match status" value="1"/>
</dbReference>
<feature type="compositionally biased region" description="Basic and acidic residues" evidence="1">
    <location>
        <begin position="887"/>
        <end position="908"/>
    </location>
</feature>
<dbReference type="OrthoDB" id="1939758at2759"/>
<dbReference type="InterPro" id="IPR017937">
    <property type="entry name" value="Thioredoxin_CS"/>
</dbReference>
<reference evidence="3 4" key="1">
    <citation type="submission" date="2018-02" db="EMBL/GenBank/DDBJ databases">
        <title>Draft genome of wild Prunus yedoensis var. nudiflora.</title>
        <authorList>
            <person name="Baek S."/>
            <person name="Kim J.-H."/>
            <person name="Choi K."/>
            <person name="Kim G.-B."/>
            <person name="Cho A."/>
            <person name="Jang H."/>
            <person name="Shin C.-H."/>
            <person name="Yu H.-J."/>
            <person name="Mun J.-H."/>
        </authorList>
    </citation>
    <scope>NUCLEOTIDE SEQUENCE [LARGE SCALE GENOMIC DNA]</scope>
    <source>
        <strain evidence="4">cv. Jeju island</strain>
        <tissue evidence="3">Leaf</tissue>
    </source>
</reference>
<dbReference type="CDD" id="cd02995">
    <property type="entry name" value="PDI_a_PDI_a'_C"/>
    <property type="match status" value="1"/>
</dbReference>
<feature type="region of interest" description="Disordered" evidence="1">
    <location>
        <begin position="590"/>
        <end position="611"/>
    </location>
</feature>
<evidence type="ECO:0000313" key="3">
    <source>
        <dbReference type="EMBL" id="PQQ01129.1"/>
    </source>
</evidence>
<name>A0A314Y8G3_PRUYE</name>
<accession>A0A314Y8G3</accession>
<feature type="region of interest" description="Disordered" evidence="1">
    <location>
        <begin position="123"/>
        <end position="159"/>
    </location>
</feature>
<feature type="region of interest" description="Disordered" evidence="1">
    <location>
        <begin position="264"/>
        <end position="308"/>
    </location>
</feature>
<dbReference type="SUPFAM" id="SSF52833">
    <property type="entry name" value="Thioredoxin-like"/>
    <property type="match status" value="1"/>
</dbReference>
<feature type="compositionally biased region" description="Acidic residues" evidence="1">
    <location>
        <begin position="479"/>
        <end position="492"/>
    </location>
</feature>
<keyword evidence="4" id="KW-1185">Reference proteome</keyword>
<dbReference type="Gene3D" id="3.40.30.10">
    <property type="entry name" value="Glutaredoxin"/>
    <property type="match status" value="1"/>
</dbReference>
<feature type="region of interest" description="Disordered" evidence="1">
    <location>
        <begin position="883"/>
        <end position="908"/>
    </location>
</feature>
<dbReference type="InterPro" id="IPR013766">
    <property type="entry name" value="Thioredoxin_domain"/>
</dbReference>
<evidence type="ECO:0000313" key="4">
    <source>
        <dbReference type="Proteomes" id="UP000250321"/>
    </source>
</evidence>
<sequence>METQDNEIENLNSTSSWSSAASWTIAGGSLVNCVSFESSFSPIDDETLKSTSESSLILHPPSPDSVPCEITINFTQKHEIQQVYVRSTARVYEIYYAPDLQSGNEYLCTVRCGIADRDEEVLHTGDNEEVRSTNSNGSLKDPSEENSRNGNGLNTSEDDWIEVKVPDTHVLDNKIKSLPLKLGSAQAFYEATAQISDASPCVSLTLRLLSLERKDCVCVDEVYVFADPVDSADSENQVSAVESSAGSSLMAMLVPTLLQFSKTSGAHRTQDRGNSDTWEKQNSLEIGSQTVGSTSAATKIQEEGKASIPDHQEVKVQDVNRATVGTAQLQIPPLVPFRESKPDSPPYSHVERAVDQLCSRMGRIEDLFLRFEENMLKPISSIEARLERVEQQLEVLTRKSQNSGLPACSRFCAPSFSCIESESNSFYNSGNDYRRWEAFESGKNDVQLDALPTTPYDMSGSNSPHLFPSLVVTAPEFSNGDDEEEEEEEDHESDIAVTPSENKPRPALTIDDALASALAGFMSLTSTQPEKYTQTLSVKAPDFLNEEDGSVDRKSPASVENDVGADPSMCSGAINETKSVKDSVADSVKSSSEHEGNVIRSPNDEHTDKTLGVDGLHQRYEGGEEGKLVDGKSIGNAVDLANRGMMSRTDFCQITEEIENGEVSMEISNILDLDKTDIPNSLPQDQTDDGHDNTQEDTYTESDLTTPKEAAEENPDKDILKNILELSRAASVVDFGTPVLDVKFTSQDSYDSPYFSLEALLAELPESKTEAPSVKETDDAAPVGEGCKLILVEDEEPVGPAPDVLLEFYAPWCGHCKKLAPILDELAFSYEKDSDVIIAKFDATANDVPSDFDVKYYPTLYFKTASGKILPFDEDERTKESFTAFIEKNRDKTEKQGSEKQDSGKDEL</sequence>